<dbReference type="Proteomes" id="UP000703269">
    <property type="component" value="Unassembled WGS sequence"/>
</dbReference>
<accession>A0A9P3G466</accession>
<feature type="compositionally biased region" description="Low complexity" evidence="1">
    <location>
        <begin position="592"/>
        <end position="608"/>
    </location>
</feature>
<comment type="caution">
    <text evidence="2">The sequence shown here is derived from an EMBL/GenBank/DDBJ whole genome shotgun (WGS) entry which is preliminary data.</text>
</comment>
<feature type="region of interest" description="Disordered" evidence="1">
    <location>
        <begin position="524"/>
        <end position="560"/>
    </location>
</feature>
<reference evidence="2 3" key="1">
    <citation type="submission" date="2021-08" db="EMBL/GenBank/DDBJ databases">
        <title>Draft Genome Sequence of Phanerochaete sordida strain YK-624.</title>
        <authorList>
            <person name="Mori T."/>
            <person name="Dohra H."/>
            <person name="Suzuki T."/>
            <person name="Kawagishi H."/>
            <person name="Hirai H."/>
        </authorList>
    </citation>
    <scope>NUCLEOTIDE SEQUENCE [LARGE SCALE GENOMIC DNA]</scope>
    <source>
        <strain evidence="2 3">YK-624</strain>
    </source>
</reference>
<evidence type="ECO:0000256" key="1">
    <source>
        <dbReference type="SAM" id="MobiDB-lite"/>
    </source>
</evidence>
<feature type="compositionally biased region" description="Acidic residues" evidence="1">
    <location>
        <begin position="609"/>
        <end position="618"/>
    </location>
</feature>
<proteinExistence type="predicted"/>
<dbReference type="OrthoDB" id="2745718at2759"/>
<dbReference type="EMBL" id="BPQB01000008">
    <property type="protein sequence ID" value="GJE87916.1"/>
    <property type="molecule type" value="Genomic_DNA"/>
</dbReference>
<dbReference type="AlphaFoldDB" id="A0A9P3G466"/>
<gene>
    <name evidence="2" type="ORF">PsYK624_039990</name>
</gene>
<name>A0A9P3G466_9APHY</name>
<evidence type="ECO:0000313" key="3">
    <source>
        <dbReference type="Proteomes" id="UP000703269"/>
    </source>
</evidence>
<feature type="compositionally biased region" description="Low complexity" evidence="1">
    <location>
        <begin position="533"/>
        <end position="544"/>
    </location>
</feature>
<keyword evidence="3" id="KW-1185">Reference proteome</keyword>
<feature type="region of interest" description="Disordered" evidence="1">
    <location>
        <begin position="592"/>
        <end position="635"/>
    </location>
</feature>
<evidence type="ECO:0000313" key="2">
    <source>
        <dbReference type="EMBL" id="GJE87916.1"/>
    </source>
</evidence>
<organism evidence="2 3">
    <name type="scientific">Phanerochaete sordida</name>
    <dbReference type="NCBI Taxonomy" id="48140"/>
    <lineage>
        <taxon>Eukaryota</taxon>
        <taxon>Fungi</taxon>
        <taxon>Dikarya</taxon>
        <taxon>Basidiomycota</taxon>
        <taxon>Agaricomycotina</taxon>
        <taxon>Agaricomycetes</taxon>
        <taxon>Polyporales</taxon>
        <taxon>Phanerochaetaceae</taxon>
        <taxon>Phanerochaete</taxon>
    </lineage>
</organism>
<protein>
    <submittedName>
        <fullName evidence="2">Uncharacterized protein</fullName>
    </submittedName>
</protein>
<sequence>MFGLAGARHALRAVCGRPSLTYTLRPIAHSFTLQQRANATLTSRSFPSLFESRAGPVRVLPFEGGDTVAGIMAHNISKNEFMFRHASQRTADLNLPAHDWQISIDKEILMYKIDPTQDLLVVAVRPDGQDRHTCFLQLLSMSTGRPHPLAAVSTLSVLAADPFPEQISISGSSVGVMTSMTKNEQNLNVWNWKSGLSLLDVPANQHLSFSLIDETHLLVGLLAPTFKGRYSALRVFTLEESGEGFQHRTLILPGLRDSVVNKINIVSQPTISAPDADRIISLQLDFYLNGDPSERRGLRIVTLLSVLEAYIEALDPQDACPWAAWAPHTRMFPPEYHEDDEPGGPYTYGTRFVRYDLLDAEVRAAETENLDLPSRLRLHAYPGAVEIIDFDVTPDECARAEEEGTAVLPWRQGAADEGPEDATPDLVEGDTYVVAPTTLPPDIAHACFVDEDAAVPTGLPYRRRVRALGPGFDRNYADGARVPALAAPLQFYRPEILRQVYRWRSGTPRFSDEFEAGIAEKCRAQEADETSEASETASDAPTGGRTRGRRTRKREPTVVWAAQGIQPQAVRKVRSAVVKAWRVKRREERAAAAAASGSGAVPPVAEDAAAPEDSDVGSEDAVTPEASDVDSEDDRVARAARAAKKLKVEDWVRPRLKAFEKVAMTEESLIFVRNCYSDNWWADESAGEEWLVLDLTNKGVL</sequence>